<dbReference type="AlphaFoldDB" id="E9QL04"/>
<dbReference type="Ensembl" id="ENSMUST00000086248">
    <property type="protein sequence ID" value="ENSMUSP00000083426"/>
    <property type="gene ID" value="ENSMUSG00000070837"/>
</dbReference>
<gene>
    <name evidence="20 21" type="primary">Aurkc</name>
</gene>
<dbReference type="SUPFAM" id="SSF56112">
    <property type="entry name" value="Protein kinase-like (PK-like)"/>
    <property type="match status" value="1"/>
</dbReference>
<dbReference type="GO" id="GO:0051301">
    <property type="term" value="P:cell division"/>
    <property type="evidence" value="ECO:0007669"/>
    <property type="project" value="UniProtKB-KW"/>
</dbReference>
<feature type="binding site" evidence="15 17">
    <location>
        <position position="84"/>
    </location>
    <ligand>
        <name>ATP</name>
        <dbReference type="ChEBI" id="CHEBI:30616"/>
    </ligand>
</feature>
<dbReference type="Antibodypedia" id="33237">
    <property type="antibodies" value="506 antibodies from 29 providers"/>
</dbReference>
<protein>
    <recommendedName>
        <fullName evidence="2">non-specific serine/threonine protein kinase</fullName>
        <ecNumber evidence="2">2.7.11.1</ecNumber>
    </recommendedName>
</protein>
<accession>E9QL04</accession>
<dbReference type="PROSITE" id="PS00108">
    <property type="entry name" value="PROTEIN_KINASE_ST"/>
    <property type="match status" value="1"/>
</dbReference>
<evidence type="ECO:0000256" key="3">
    <source>
        <dbReference type="ARBA" id="ARBA00022527"/>
    </source>
</evidence>
<dbReference type="UCSC" id="uc009fcg.1">
    <property type="organism name" value="mouse"/>
</dbReference>
<keyword evidence="22" id="KW-1185">Reference proteome</keyword>
<dbReference type="PIRSF" id="PIRSF000654">
    <property type="entry name" value="Integrin-linked_kinase"/>
    <property type="match status" value="1"/>
</dbReference>
<feature type="binding site" evidence="15">
    <location>
        <position position="196"/>
    </location>
    <ligand>
        <name>ATP</name>
        <dbReference type="ChEBI" id="CHEBI:30616"/>
    </ligand>
</feature>
<keyword evidence="8" id="KW-0418">Kinase</keyword>
<keyword evidence="6 15" id="KW-0547">Nucleotide-binding</keyword>
<dbReference type="Pfam" id="PF00069">
    <property type="entry name" value="Pkinase"/>
    <property type="match status" value="1"/>
</dbReference>
<dbReference type="FunFam" id="3.30.200.20:FF:000042">
    <property type="entry name" value="Aurora kinase A"/>
    <property type="match status" value="1"/>
</dbReference>
<keyword evidence="7" id="KW-0498">Mitosis</keyword>
<dbReference type="BioGRID-ORCS" id="20871">
    <property type="hits" value="0 hits in 82 CRISPR screens"/>
</dbReference>
<evidence type="ECO:0000256" key="8">
    <source>
        <dbReference type="ARBA" id="ARBA00022777"/>
    </source>
</evidence>
<evidence type="ECO:0000256" key="18">
    <source>
        <dbReference type="RuleBase" id="RU000304"/>
    </source>
</evidence>
<dbReference type="OrthoDB" id="377346at2759"/>
<dbReference type="HOGENOM" id="CLU_000288_63_0_1"/>
<dbReference type="PROSITE" id="PS00107">
    <property type="entry name" value="PROTEIN_KINASE_ATP"/>
    <property type="match status" value="1"/>
</dbReference>
<keyword evidence="5" id="KW-0808">Transferase</keyword>
<dbReference type="ProteomicsDB" id="353513"/>
<evidence type="ECO:0000256" key="9">
    <source>
        <dbReference type="ARBA" id="ARBA00022840"/>
    </source>
</evidence>
<dbReference type="GO" id="GO:0005524">
    <property type="term" value="F:ATP binding"/>
    <property type="evidence" value="ECO:0007669"/>
    <property type="project" value="UniProtKB-UniRule"/>
</dbReference>
<reference evidence="20 22" key="1">
    <citation type="journal article" date="2009" name="PLoS Biol.">
        <title>Lineage-specific biology revealed by a finished genome assembly of the mouse.</title>
        <authorList>
            <consortium name="Mouse Genome Sequencing Consortium"/>
            <person name="Church D.M."/>
            <person name="Goodstadt L."/>
            <person name="Hillier L.W."/>
            <person name="Zody M.C."/>
            <person name="Goldstein S."/>
            <person name="She X."/>
            <person name="Bult C.J."/>
            <person name="Agarwala R."/>
            <person name="Cherry J.L."/>
            <person name="DiCuccio M."/>
            <person name="Hlavina W."/>
            <person name="Kapustin Y."/>
            <person name="Meric P."/>
            <person name="Maglott D."/>
            <person name="Birtle Z."/>
            <person name="Marques A.C."/>
            <person name="Graves T."/>
            <person name="Zhou S."/>
            <person name="Teague B."/>
            <person name="Potamousis K."/>
            <person name="Churas C."/>
            <person name="Place M."/>
            <person name="Herschleb J."/>
            <person name="Runnheim R."/>
            <person name="Forrest D."/>
            <person name="Amos-Landgraf J."/>
            <person name="Schwartz D.C."/>
            <person name="Cheng Z."/>
            <person name="Lindblad-Toh K."/>
            <person name="Eichler E.E."/>
            <person name="Ponting C.P."/>
        </authorList>
    </citation>
    <scope>NUCLEOTIDE SEQUENCE [LARGE SCALE GENOMIC DNA]</scope>
    <source>
        <strain evidence="20 22">C57BL/6J</strain>
    </source>
</reference>
<dbReference type="OMA" id="AVDQKRW"/>
<keyword evidence="3 18" id="KW-0723">Serine/threonine-protein kinase</keyword>
<dbReference type="SMART" id="SM00220">
    <property type="entry name" value="S_TKc"/>
    <property type="match status" value="1"/>
</dbReference>
<dbReference type="EC" id="2.7.11.1" evidence="2"/>
<dbReference type="VEuPathDB" id="HostDB:ENSMUSG00000070837"/>
<evidence type="ECO:0000256" key="17">
    <source>
        <dbReference type="PROSITE-ProRule" id="PRU10141"/>
    </source>
</evidence>
<comment type="catalytic activity">
    <reaction evidence="12">
        <text>L-threonyl-[protein] + ATP = O-phospho-L-threonyl-[protein] + ADP + H(+)</text>
        <dbReference type="Rhea" id="RHEA:46608"/>
        <dbReference type="Rhea" id="RHEA-COMP:11060"/>
        <dbReference type="Rhea" id="RHEA-COMP:11605"/>
        <dbReference type="ChEBI" id="CHEBI:15378"/>
        <dbReference type="ChEBI" id="CHEBI:30013"/>
        <dbReference type="ChEBI" id="CHEBI:30616"/>
        <dbReference type="ChEBI" id="CHEBI:61977"/>
        <dbReference type="ChEBI" id="CHEBI:456216"/>
        <dbReference type="EC" id="2.7.11.1"/>
    </reaction>
</comment>
<feature type="binding site" evidence="15">
    <location>
        <begin position="133"/>
        <end position="135"/>
    </location>
    <ligand>
        <name>ATP</name>
        <dbReference type="ChEBI" id="CHEBI:30616"/>
    </ligand>
</feature>
<keyword evidence="11" id="KW-0131">Cell cycle</keyword>
<dbReference type="InterPro" id="IPR017441">
    <property type="entry name" value="Protein_kinase_ATP_BS"/>
</dbReference>
<keyword evidence="9 15" id="KW-0067">ATP-binding</keyword>
<evidence type="ECO:0000256" key="11">
    <source>
        <dbReference type="ARBA" id="ARBA00023306"/>
    </source>
</evidence>
<dbReference type="MGI" id="MGI:1321119">
    <property type="gene designation" value="Aurkc"/>
</dbReference>
<comment type="subcellular location">
    <subcellularLocation>
        <location evidence="1">Cytoplasm</location>
        <location evidence="1">Cytoskeleton</location>
        <location evidence="1">Spindle</location>
    </subcellularLocation>
</comment>
<dbReference type="Gene3D" id="1.10.510.10">
    <property type="entry name" value="Transferase(Phosphotransferase) domain 1"/>
    <property type="match status" value="1"/>
</dbReference>
<dbReference type="Gene3D" id="3.30.200.20">
    <property type="entry name" value="Phosphorylase Kinase, domain 1"/>
    <property type="match status" value="1"/>
</dbReference>
<dbReference type="InterPro" id="IPR008271">
    <property type="entry name" value="Ser/Thr_kinase_AS"/>
</dbReference>
<feature type="cross-link" description="Glycyl lysine isopeptide (Lys-Gly) (interchain with G-Cter in SUMO2)" evidence="16">
    <location>
        <position position="180"/>
    </location>
</feature>
<keyword evidence="10" id="KW-0963">Cytoplasm</keyword>
<dbReference type="GO" id="GO:0004674">
    <property type="term" value="F:protein serine/threonine kinase activity"/>
    <property type="evidence" value="ECO:0007669"/>
    <property type="project" value="UniProtKB-KW"/>
</dbReference>
<name>E9QL04_MOUSE</name>
<dbReference type="Proteomes" id="UP000000589">
    <property type="component" value="Chromosome 7"/>
</dbReference>
<keyword evidence="4" id="KW-0132">Cell division</keyword>
<sequence length="315" mass="36505">MVISWDLRDCQSAIWKPLECGSASGLPVCVSRVSLATGQMEPSTSTRKHFTINDFEIGRPLGRGKFGRVYLARLKENHFIVALKVLFKSEIEKEGLEHQLRREVEIQAHLQHRNILRLYNYFYDDTRIYLILEYAPGGELYKELQRHQKLDQQRTATIIQELSDALTYCHEKKVIHRDIKPENLLLGLNGEVKISDFGWSVHTPSLRRKTMCGTLDYLPPEMIAQKPYNEMVDLWCIGVLCYELLVGKPPFESSTSSETYRRIRQVDFKFPSSVPAGAQDLISKLLRYHPSERLSLAQVLKHPWVREHSRRVLPC</sequence>
<dbReference type="InterPro" id="IPR011009">
    <property type="entry name" value="Kinase-like_dom_sf"/>
</dbReference>
<dbReference type="PhylomeDB" id="E9QL04"/>
<organism evidence="20 22">
    <name type="scientific">Mus musculus</name>
    <name type="common">Mouse</name>
    <dbReference type="NCBI Taxonomy" id="10090"/>
    <lineage>
        <taxon>Eukaryota</taxon>
        <taxon>Metazoa</taxon>
        <taxon>Chordata</taxon>
        <taxon>Craniata</taxon>
        <taxon>Vertebrata</taxon>
        <taxon>Euteleostomi</taxon>
        <taxon>Mammalia</taxon>
        <taxon>Eutheria</taxon>
        <taxon>Euarchontoglires</taxon>
        <taxon>Glires</taxon>
        <taxon>Rodentia</taxon>
        <taxon>Myomorpha</taxon>
        <taxon>Muroidea</taxon>
        <taxon>Muridae</taxon>
        <taxon>Murinae</taxon>
        <taxon>Mus</taxon>
        <taxon>Mus</taxon>
    </lineage>
</organism>
<dbReference type="GeneID" id="20871"/>
<evidence type="ECO:0000256" key="6">
    <source>
        <dbReference type="ARBA" id="ARBA00022741"/>
    </source>
</evidence>
<dbReference type="CTD" id="6795"/>
<feature type="binding site" evidence="15">
    <location>
        <begin position="182"/>
        <end position="183"/>
    </location>
    <ligand>
        <name>ATP</name>
        <dbReference type="ChEBI" id="CHEBI:30616"/>
    </ligand>
</feature>
<feature type="binding site" evidence="15">
    <location>
        <position position="65"/>
    </location>
    <ligand>
        <name>ATP</name>
        <dbReference type="ChEBI" id="CHEBI:30616"/>
    </ligand>
</feature>
<evidence type="ECO:0000313" key="22">
    <source>
        <dbReference type="Proteomes" id="UP000000589"/>
    </source>
</evidence>
<reference evidence="22" key="2">
    <citation type="journal article" date="2011" name="PLoS Biol.">
        <title>Modernizing reference genome assemblies.</title>
        <authorList>
            <person name="Church D.M."/>
            <person name="Schneider V.A."/>
            <person name="Graves T."/>
            <person name="Auger K."/>
            <person name="Cunningham F."/>
            <person name="Bouk N."/>
            <person name="Chen H.C."/>
            <person name="Agarwala R."/>
            <person name="McLaren W.M."/>
            <person name="Ritchie G.R."/>
            <person name="Albracht D."/>
            <person name="Kremitzki M."/>
            <person name="Rock S."/>
            <person name="Kotkiewicz H."/>
            <person name="Kremitzki C."/>
            <person name="Wollam A."/>
            <person name="Trani L."/>
            <person name="Fulton L."/>
            <person name="Fulton R."/>
            <person name="Matthews L."/>
            <person name="Whitehead S."/>
            <person name="Chow W."/>
            <person name="Torrance J."/>
            <person name="Dunn M."/>
            <person name="Harden G."/>
            <person name="Threadgold G."/>
            <person name="Wood J."/>
            <person name="Collins J."/>
            <person name="Heath P."/>
            <person name="Griffiths G."/>
            <person name="Pelan S."/>
            <person name="Grafham D."/>
            <person name="Eichler E.E."/>
            <person name="Weinstock G."/>
            <person name="Mardis E.R."/>
            <person name="Wilson R.K."/>
            <person name="Howe K."/>
            <person name="Flicek P."/>
            <person name="Hubbard T."/>
        </authorList>
    </citation>
    <scope>NUCLEOTIDE SEQUENCE [LARGE SCALE GENOMIC DNA]</scope>
    <source>
        <strain evidence="22">C57BL/6J</strain>
    </source>
</reference>
<evidence type="ECO:0000256" key="13">
    <source>
        <dbReference type="ARBA" id="ARBA00048679"/>
    </source>
</evidence>
<dbReference type="PANTHER" id="PTHR24350">
    <property type="entry name" value="SERINE/THREONINE-PROTEIN KINASE IAL-RELATED"/>
    <property type="match status" value="1"/>
</dbReference>
<evidence type="ECO:0000256" key="4">
    <source>
        <dbReference type="ARBA" id="ARBA00022618"/>
    </source>
</evidence>
<dbReference type="ExpressionAtlas" id="E9QL04">
    <property type="expression patterns" value="baseline and differential"/>
</dbReference>
<keyword evidence="10" id="KW-0206">Cytoskeleton</keyword>
<dbReference type="DNASU" id="20871"/>
<comment type="catalytic activity">
    <reaction evidence="13">
        <text>L-seryl-[protein] + ATP = O-phospho-L-seryl-[protein] + ADP + H(+)</text>
        <dbReference type="Rhea" id="RHEA:17989"/>
        <dbReference type="Rhea" id="RHEA-COMP:9863"/>
        <dbReference type="Rhea" id="RHEA-COMP:11604"/>
        <dbReference type="ChEBI" id="CHEBI:15378"/>
        <dbReference type="ChEBI" id="CHEBI:29999"/>
        <dbReference type="ChEBI" id="CHEBI:30616"/>
        <dbReference type="ChEBI" id="CHEBI:83421"/>
        <dbReference type="ChEBI" id="CHEBI:456216"/>
        <dbReference type="EC" id="2.7.11.1"/>
    </reaction>
</comment>
<evidence type="ECO:0000259" key="19">
    <source>
        <dbReference type="PROSITE" id="PS50011"/>
    </source>
</evidence>
<evidence type="ECO:0000256" key="12">
    <source>
        <dbReference type="ARBA" id="ARBA00047899"/>
    </source>
</evidence>
<dbReference type="InterPro" id="IPR030616">
    <property type="entry name" value="Aur-like"/>
</dbReference>
<keyword evidence="23" id="KW-1267">Proteomics identification</keyword>
<evidence type="ECO:0000256" key="16">
    <source>
        <dbReference type="PIRSR" id="PIRSR630616-3"/>
    </source>
</evidence>
<comment type="similarity">
    <text evidence="18">Belongs to the protein kinase superfamily.</text>
</comment>
<evidence type="ECO:0000256" key="14">
    <source>
        <dbReference type="PIRSR" id="PIRSR630616-1"/>
    </source>
</evidence>
<evidence type="ECO:0000256" key="7">
    <source>
        <dbReference type="ARBA" id="ARBA00022776"/>
    </source>
</evidence>
<dbReference type="RefSeq" id="NP_001074434.2">
    <property type="nucleotide sequence ID" value="NM_001080965.2"/>
</dbReference>
<dbReference type="PeptideAtlas" id="E9QL04"/>
<evidence type="ECO:0000313" key="21">
    <source>
        <dbReference type="MGI" id="MGI:1321119"/>
    </source>
</evidence>
<evidence type="ECO:0000256" key="1">
    <source>
        <dbReference type="ARBA" id="ARBA00004186"/>
    </source>
</evidence>
<dbReference type="GeneTree" id="ENSGT00940000161619"/>
<evidence type="ECO:0000256" key="15">
    <source>
        <dbReference type="PIRSR" id="PIRSR630616-2"/>
    </source>
</evidence>
<dbReference type="Bgee" id="ENSMUSG00000070837">
    <property type="expression patterns" value="Expressed in secondary oocyte and 25 other cell types or tissues"/>
</dbReference>
<dbReference type="SMR" id="E9QL04"/>
<feature type="active site" description="Proton acceptor" evidence="14">
    <location>
        <position position="178"/>
    </location>
</feature>
<evidence type="ECO:0000313" key="20">
    <source>
        <dbReference type="Ensembl" id="ENSMUSP00000083426"/>
    </source>
</evidence>
<dbReference type="FunFam" id="1.10.510.10:FF:000235">
    <property type="entry name" value="Serine/threonine-protein kinase ark1"/>
    <property type="match status" value="1"/>
</dbReference>
<dbReference type="GO" id="GO:0005819">
    <property type="term" value="C:spindle"/>
    <property type="evidence" value="ECO:0007669"/>
    <property type="project" value="UniProtKB-SubCell"/>
</dbReference>
<feature type="domain" description="Protein kinase" evidence="19">
    <location>
        <begin position="55"/>
        <end position="305"/>
    </location>
</feature>
<dbReference type="InterPro" id="IPR000719">
    <property type="entry name" value="Prot_kinase_dom"/>
</dbReference>
<dbReference type="PROSITE" id="PS50011">
    <property type="entry name" value="PROTEIN_KINASE_DOM"/>
    <property type="match status" value="1"/>
</dbReference>
<dbReference type="AGR" id="MGI:1321119"/>
<evidence type="ECO:0000256" key="10">
    <source>
        <dbReference type="ARBA" id="ARBA00023212"/>
    </source>
</evidence>
<reference evidence="20" key="3">
    <citation type="submission" date="2011-05" db="UniProtKB">
        <authorList>
            <consortium name="Ensembl"/>
        </authorList>
    </citation>
    <scope>IDENTIFICATION</scope>
    <source>
        <strain evidence="20">C57BL/6J</strain>
    </source>
</reference>
<evidence type="ECO:0000256" key="2">
    <source>
        <dbReference type="ARBA" id="ARBA00012513"/>
    </source>
</evidence>
<evidence type="ECO:0000256" key="5">
    <source>
        <dbReference type="ARBA" id="ARBA00022679"/>
    </source>
</evidence>
<evidence type="ECO:0007829" key="23">
    <source>
        <dbReference type="PeptideAtlas" id="E9QL04"/>
    </source>
</evidence>
<proteinExistence type="evidence at protein level"/>